<dbReference type="GO" id="GO:0035556">
    <property type="term" value="P:intracellular signal transduction"/>
    <property type="evidence" value="ECO:0007669"/>
    <property type="project" value="TreeGrafter"/>
</dbReference>
<dbReference type="FunFam" id="3.30.200.20:FF:000003">
    <property type="entry name" value="Non-specific serine/threonine protein kinase"/>
    <property type="match status" value="1"/>
</dbReference>
<reference evidence="23" key="2">
    <citation type="submission" date="2023-05" db="EMBL/GenBank/DDBJ databases">
        <authorList>
            <person name="Fouks B."/>
        </authorList>
    </citation>
    <scope>NUCLEOTIDE SEQUENCE</scope>
    <source>
        <strain evidence="23">Stay&amp;Tobe</strain>
        <tissue evidence="23">Testes</tissue>
    </source>
</reference>
<evidence type="ECO:0000256" key="1">
    <source>
        <dbReference type="ARBA" id="ARBA00001946"/>
    </source>
</evidence>
<comment type="catalytic activity">
    <reaction evidence="16">
        <text>L-seryl-[protein] + ATP = O-phospho-L-seryl-[protein] + ADP + H(+)</text>
        <dbReference type="Rhea" id="RHEA:17989"/>
        <dbReference type="Rhea" id="RHEA-COMP:9863"/>
        <dbReference type="Rhea" id="RHEA-COMP:11604"/>
        <dbReference type="ChEBI" id="CHEBI:15378"/>
        <dbReference type="ChEBI" id="CHEBI:29999"/>
        <dbReference type="ChEBI" id="CHEBI:30616"/>
        <dbReference type="ChEBI" id="CHEBI:83421"/>
        <dbReference type="ChEBI" id="CHEBI:456216"/>
        <dbReference type="EC" id="2.7.11.1"/>
    </reaction>
</comment>
<dbReference type="FunFam" id="1.10.510.10:FF:000166">
    <property type="entry name" value="SNF-related serine/threonine-protein kinase"/>
    <property type="match status" value="1"/>
</dbReference>
<name>A0AAD8EGK5_DIPPU</name>
<dbReference type="GO" id="GO:0005524">
    <property type="term" value="F:ATP binding"/>
    <property type="evidence" value="ECO:0007669"/>
    <property type="project" value="UniProtKB-UniRule"/>
</dbReference>
<organism evidence="23 24">
    <name type="scientific">Diploptera punctata</name>
    <name type="common">Pacific beetle cockroach</name>
    <dbReference type="NCBI Taxonomy" id="6984"/>
    <lineage>
        <taxon>Eukaryota</taxon>
        <taxon>Metazoa</taxon>
        <taxon>Ecdysozoa</taxon>
        <taxon>Arthropoda</taxon>
        <taxon>Hexapoda</taxon>
        <taxon>Insecta</taxon>
        <taxon>Pterygota</taxon>
        <taxon>Neoptera</taxon>
        <taxon>Polyneoptera</taxon>
        <taxon>Dictyoptera</taxon>
        <taxon>Blattodea</taxon>
        <taxon>Blaberoidea</taxon>
        <taxon>Blaberidae</taxon>
        <taxon>Diplopterinae</taxon>
        <taxon>Diploptera</taxon>
    </lineage>
</organism>
<keyword evidence="7" id="KW-0597">Phosphoprotein</keyword>
<reference evidence="23" key="1">
    <citation type="journal article" date="2023" name="IScience">
        <title>Live-bearing cockroach genome reveals convergent evolutionary mechanisms linked to viviparity in insects and beyond.</title>
        <authorList>
            <person name="Fouks B."/>
            <person name="Harrison M.C."/>
            <person name="Mikhailova A.A."/>
            <person name="Marchal E."/>
            <person name="English S."/>
            <person name="Carruthers M."/>
            <person name="Jennings E.C."/>
            <person name="Chiamaka E.L."/>
            <person name="Frigard R.A."/>
            <person name="Pippel M."/>
            <person name="Attardo G.M."/>
            <person name="Benoit J.B."/>
            <person name="Bornberg-Bauer E."/>
            <person name="Tobe S.S."/>
        </authorList>
    </citation>
    <scope>NUCLEOTIDE SEQUENCE</scope>
    <source>
        <strain evidence="23">Stay&amp;Tobe</strain>
    </source>
</reference>
<comment type="caution">
    <text evidence="23">The sequence shown here is derived from an EMBL/GenBank/DDBJ whole genome shotgun (WGS) entry which is preliminary data.</text>
</comment>
<evidence type="ECO:0000256" key="2">
    <source>
        <dbReference type="ARBA" id="ARBA00004123"/>
    </source>
</evidence>
<comment type="catalytic activity">
    <reaction evidence="15">
        <text>L-threonyl-[protein] + ATP = O-phospho-L-threonyl-[protein] + ADP + H(+)</text>
        <dbReference type="Rhea" id="RHEA:46608"/>
        <dbReference type="Rhea" id="RHEA-COMP:11060"/>
        <dbReference type="Rhea" id="RHEA-COMP:11605"/>
        <dbReference type="ChEBI" id="CHEBI:15378"/>
        <dbReference type="ChEBI" id="CHEBI:30013"/>
        <dbReference type="ChEBI" id="CHEBI:30616"/>
        <dbReference type="ChEBI" id="CHEBI:61977"/>
        <dbReference type="ChEBI" id="CHEBI:456216"/>
        <dbReference type="EC" id="2.7.11.1"/>
    </reaction>
</comment>
<dbReference type="GO" id="GO:0004674">
    <property type="term" value="F:protein serine/threonine kinase activity"/>
    <property type="evidence" value="ECO:0007669"/>
    <property type="project" value="UniProtKB-KW"/>
</dbReference>
<dbReference type="PROSITE" id="PS00108">
    <property type="entry name" value="PROTEIN_KINASE_ST"/>
    <property type="match status" value="1"/>
</dbReference>
<keyword evidence="11" id="KW-0418">Kinase</keyword>
<comment type="function">
    <text evidence="17">May play a role in hematopoietic cell proliferation or differentiation. Potential mediator of neuronal apoptosis.</text>
</comment>
<comment type="subcellular location">
    <subcellularLocation>
        <location evidence="2">Nucleus</location>
    </subcellularLocation>
</comment>
<evidence type="ECO:0000256" key="14">
    <source>
        <dbReference type="ARBA" id="ARBA00023242"/>
    </source>
</evidence>
<dbReference type="EC" id="2.7.11.1" evidence="4"/>
<feature type="binding site" evidence="20">
    <location>
        <position position="76"/>
    </location>
    <ligand>
        <name>ATP</name>
        <dbReference type="ChEBI" id="CHEBI:30616"/>
    </ligand>
</feature>
<feature type="region of interest" description="Disordered" evidence="21">
    <location>
        <begin position="429"/>
        <end position="540"/>
    </location>
</feature>
<feature type="region of interest" description="Disordered" evidence="21">
    <location>
        <begin position="914"/>
        <end position="944"/>
    </location>
</feature>
<sequence length="1147" mass="125617">MLLHETLKYFISQVNMPPDYPGRITWRIRMHRTSGRNSYDGKIAGLYDLEETLGRGHFAVVKLARHVFTGEKVAVKVIDKSKLDEISRAHLFQEVRCMKLVQHPNVVRLYEVIDTQTKLYLILELGDGGDLYDYIMRHDGGLGEEVAREYFRQIVRAISYCHRLHVVHRDLKPENVVFFERLGMVKLTDFGFSNRFNPGQKLETSCGSLAYSAPEILLGDSYDAPAVDVWSLGVILYMLVCGQAPFQEANDSETLTMIMDCKYTIPVHVSDACKRLIARMLIREPERRASLEEIAADPWLGEDLNTQPTDFLPLVSREHVSEEDHALIIQKMVNGNIATKEEILDALDKNEYNHITATYFLLAERKLRLHRQEQAQGTKLEVIYITFKQAELAENNQEQDCPAAVNQTLLSVRTPGDVPQNYRTRKCSIVQEEEDEDDMSSCSGREELSTPHNSLNRRGSRSEGKLNIALQERLAEAERRKEKTAAVATGQKTPSQTGSPGVIRVTARDDTSSPTAPCWAPPAKKTSPANSLDFRPKSAVESTSKSNITAAYIPGSNKWKMSSNKPTSQTISKPPSLPTVRVSCVSTTTSSTSIITESSTISIPVYTPPVPGTPLLPKYKTMPSPTRPMHSVLSSPQLALNEIFEEGDVADNLGPRPSSRGFVGRQQGPGRSGAYEQRRSKFHKTRTASCSSSDASDDDSESRKKRAHKLGGGTGKSLQQRRDSHDDSSDSQDPGGSGGTGGGVGGGGTPAGGATCGSRPPAGAGAGVSESSRTSGGTNNTGSGGNKRQCNETLSRRHRTGRRRAGETRLRESQSLNRITEVQEAEHSSIQSCHGHNTTVIVSTSVSTSRFSTSSSASPKVRGFGARLLQSWSLAGSTTKKIVSESKSNTHQAPAEKQVNMLVVDCMEQKDVHGNKNNNTVQSNIITSGPQASSTTSKTNSKLPENYCSEEKENCCRSSTTKKTSVMTDKQKSSGNKKGRLLGRYFQVHKKLCLPLPGLFNRGRLYKAQSCGSIVRDRVAAPSPASLLLCSDDRWCPVNSDAGTKGSHHDDNRDMVSNGNQNCNEGDINQNLGISNALVATDGLIPLVDGCNVALNSHLARLAASQSAAYVIAHAAIGEMERGKRENSLCNIWNYFLNCHLDKYKID</sequence>
<evidence type="ECO:0000313" key="24">
    <source>
        <dbReference type="Proteomes" id="UP001233999"/>
    </source>
</evidence>
<keyword evidence="13" id="KW-0460">Magnesium</keyword>
<comment type="cofactor">
    <cofactor evidence="1">
        <name>Mg(2+)</name>
        <dbReference type="ChEBI" id="CHEBI:18420"/>
    </cofactor>
</comment>
<dbReference type="PROSITE" id="PS00107">
    <property type="entry name" value="PROTEIN_KINASE_ATP"/>
    <property type="match status" value="1"/>
</dbReference>
<gene>
    <name evidence="23" type="ORF">L9F63_017583</name>
</gene>
<evidence type="ECO:0000256" key="3">
    <source>
        <dbReference type="ARBA" id="ARBA00006692"/>
    </source>
</evidence>
<feature type="compositionally biased region" description="Gly residues" evidence="21">
    <location>
        <begin position="735"/>
        <end position="755"/>
    </location>
</feature>
<dbReference type="PROSITE" id="PS50011">
    <property type="entry name" value="PROTEIN_KINASE_DOM"/>
    <property type="match status" value="1"/>
</dbReference>
<evidence type="ECO:0000256" key="7">
    <source>
        <dbReference type="ARBA" id="ARBA00022553"/>
    </source>
</evidence>
<feature type="domain" description="Protein kinase" evidence="22">
    <location>
        <begin position="47"/>
        <end position="300"/>
    </location>
</feature>
<evidence type="ECO:0000256" key="17">
    <source>
        <dbReference type="ARBA" id="ARBA00054738"/>
    </source>
</evidence>
<evidence type="ECO:0000256" key="15">
    <source>
        <dbReference type="ARBA" id="ARBA00047899"/>
    </source>
</evidence>
<dbReference type="InterPro" id="IPR008271">
    <property type="entry name" value="Ser/Thr_kinase_AS"/>
</dbReference>
<feature type="region of interest" description="Disordered" evidence="21">
    <location>
        <begin position="649"/>
        <end position="811"/>
    </location>
</feature>
<evidence type="ECO:0000256" key="21">
    <source>
        <dbReference type="SAM" id="MobiDB-lite"/>
    </source>
</evidence>
<evidence type="ECO:0000259" key="22">
    <source>
        <dbReference type="PROSITE" id="PS50011"/>
    </source>
</evidence>
<dbReference type="PANTHER" id="PTHR24346">
    <property type="entry name" value="MAP/MICROTUBULE AFFINITY-REGULATING KINASE"/>
    <property type="match status" value="1"/>
</dbReference>
<evidence type="ECO:0000256" key="19">
    <source>
        <dbReference type="ARBA" id="ARBA00077142"/>
    </source>
</evidence>
<evidence type="ECO:0000256" key="18">
    <source>
        <dbReference type="ARBA" id="ARBA00074971"/>
    </source>
</evidence>
<evidence type="ECO:0000313" key="23">
    <source>
        <dbReference type="EMBL" id="KAJ9589124.1"/>
    </source>
</evidence>
<dbReference type="InterPro" id="IPR000719">
    <property type="entry name" value="Prot_kinase_dom"/>
</dbReference>
<keyword evidence="5" id="KW-0488">Methylation</keyword>
<dbReference type="CDD" id="cd14074">
    <property type="entry name" value="STKc_SNRK"/>
    <property type="match status" value="1"/>
</dbReference>
<accession>A0AAD8EGK5</accession>
<evidence type="ECO:0000256" key="9">
    <source>
        <dbReference type="ARBA" id="ARBA00022723"/>
    </source>
</evidence>
<keyword evidence="12 20" id="KW-0067">ATP-binding</keyword>
<keyword evidence="14" id="KW-0539">Nucleus</keyword>
<evidence type="ECO:0000256" key="6">
    <source>
        <dbReference type="ARBA" id="ARBA00022527"/>
    </source>
</evidence>
<dbReference type="GO" id="GO:0005634">
    <property type="term" value="C:nucleus"/>
    <property type="evidence" value="ECO:0007669"/>
    <property type="project" value="UniProtKB-SubCell"/>
</dbReference>
<dbReference type="CDD" id="cd14339">
    <property type="entry name" value="UBA_SNRK"/>
    <property type="match status" value="1"/>
</dbReference>
<dbReference type="InterPro" id="IPR017441">
    <property type="entry name" value="Protein_kinase_ATP_BS"/>
</dbReference>
<evidence type="ECO:0000256" key="13">
    <source>
        <dbReference type="ARBA" id="ARBA00022842"/>
    </source>
</evidence>
<evidence type="ECO:0000256" key="10">
    <source>
        <dbReference type="ARBA" id="ARBA00022741"/>
    </source>
</evidence>
<dbReference type="EMBL" id="JASPKZ010005275">
    <property type="protein sequence ID" value="KAJ9589124.1"/>
    <property type="molecule type" value="Genomic_DNA"/>
</dbReference>
<protein>
    <recommendedName>
        <fullName evidence="18">SNF-related serine/threonine-protein kinase</fullName>
        <ecNumber evidence="4">2.7.11.1</ecNumber>
    </recommendedName>
    <alternativeName>
        <fullName evidence="19">SNF1-related kinase</fullName>
    </alternativeName>
</protein>
<dbReference type="InterPro" id="IPR011009">
    <property type="entry name" value="Kinase-like_dom_sf"/>
</dbReference>
<evidence type="ECO:0000256" key="8">
    <source>
        <dbReference type="ARBA" id="ARBA00022679"/>
    </source>
</evidence>
<dbReference type="Gene3D" id="1.10.510.10">
    <property type="entry name" value="Transferase(Phosphotransferase) domain 1"/>
    <property type="match status" value="1"/>
</dbReference>
<feature type="compositionally biased region" description="Basic and acidic residues" evidence="21">
    <location>
        <begin position="473"/>
        <end position="484"/>
    </location>
</feature>
<evidence type="ECO:0000256" key="5">
    <source>
        <dbReference type="ARBA" id="ARBA00022481"/>
    </source>
</evidence>
<feature type="compositionally biased region" description="Polar residues" evidence="21">
    <location>
        <begin position="915"/>
        <end position="943"/>
    </location>
</feature>
<dbReference type="Proteomes" id="UP001233999">
    <property type="component" value="Unassembled WGS sequence"/>
</dbReference>
<dbReference type="SMART" id="SM00220">
    <property type="entry name" value="S_TKc"/>
    <property type="match status" value="1"/>
</dbReference>
<evidence type="ECO:0000256" key="12">
    <source>
        <dbReference type="ARBA" id="ARBA00022840"/>
    </source>
</evidence>
<keyword evidence="9" id="KW-0479">Metal-binding</keyword>
<feature type="compositionally biased region" description="Low complexity" evidence="21">
    <location>
        <begin position="769"/>
        <end position="781"/>
    </location>
</feature>
<feature type="compositionally biased region" description="Polar residues" evidence="21">
    <location>
        <begin position="490"/>
        <end position="499"/>
    </location>
</feature>
<dbReference type="Pfam" id="PF00069">
    <property type="entry name" value="Pkinase"/>
    <property type="match status" value="1"/>
</dbReference>
<keyword evidence="10 20" id="KW-0547">Nucleotide-binding</keyword>
<evidence type="ECO:0000256" key="11">
    <source>
        <dbReference type="ARBA" id="ARBA00022777"/>
    </source>
</evidence>
<feature type="non-terminal residue" evidence="23">
    <location>
        <position position="1147"/>
    </location>
</feature>
<proteinExistence type="inferred from homology"/>
<evidence type="ECO:0000256" key="16">
    <source>
        <dbReference type="ARBA" id="ARBA00048679"/>
    </source>
</evidence>
<keyword evidence="24" id="KW-1185">Reference proteome</keyword>
<dbReference type="GO" id="GO:0046872">
    <property type="term" value="F:metal ion binding"/>
    <property type="evidence" value="ECO:0007669"/>
    <property type="project" value="UniProtKB-KW"/>
</dbReference>
<dbReference type="PANTHER" id="PTHR24346:SF45">
    <property type="entry name" value="PROTEIN KINASE DOMAIN-CONTAINING PROTEIN"/>
    <property type="match status" value="1"/>
</dbReference>
<keyword evidence="6" id="KW-0723">Serine/threonine-protein kinase</keyword>
<dbReference type="AlphaFoldDB" id="A0AAD8EGK5"/>
<evidence type="ECO:0000256" key="4">
    <source>
        <dbReference type="ARBA" id="ARBA00012513"/>
    </source>
</evidence>
<keyword evidence="8" id="KW-0808">Transferase</keyword>
<dbReference type="SUPFAM" id="SSF56112">
    <property type="entry name" value="Protein kinase-like (PK-like)"/>
    <property type="match status" value="1"/>
</dbReference>
<comment type="similarity">
    <text evidence="3">Belongs to the protein kinase superfamily. CAMK Ser/Thr protein kinase family.</text>
</comment>
<evidence type="ECO:0000256" key="20">
    <source>
        <dbReference type="PROSITE-ProRule" id="PRU10141"/>
    </source>
</evidence>
<dbReference type="GO" id="GO:0005737">
    <property type="term" value="C:cytoplasm"/>
    <property type="evidence" value="ECO:0007669"/>
    <property type="project" value="TreeGrafter"/>
</dbReference>